<feature type="region of interest" description="Disordered" evidence="10">
    <location>
        <begin position="76"/>
        <end position="101"/>
    </location>
</feature>
<evidence type="ECO:0000256" key="4">
    <source>
        <dbReference type="ARBA" id="ARBA00023015"/>
    </source>
</evidence>
<dbReference type="GO" id="GO:0043565">
    <property type="term" value="F:sequence-specific DNA binding"/>
    <property type="evidence" value="ECO:0007669"/>
    <property type="project" value="EnsemblPlants"/>
</dbReference>
<comment type="subcellular location">
    <subcellularLocation>
        <location evidence="8 9">Nucleus</location>
    </subcellularLocation>
</comment>
<dbReference type="Gramene" id="KOM31905">
    <property type="protein sequence ID" value="KOM31905"/>
    <property type="gene ID" value="LR48_Vigan01g146100"/>
</dbReference>
<dbReference type="EMBL" id="JABFOF010000001">
    <property type="protein sequence ID" value="KAG2409072.1"/>
    <property type="molecule type" value="Genomic_DNA"/>
</dbReference>
<evidence type="ECO:0000259" key="11">
    <source>
        <dbReference type="PROSITE" id="PS50884"/>
    </source>
</evidence>
<reference evidence="13" key="2">
    <citation type="submission" date="2015-02" db="EMBL/GenBank/DDBJ databases">
        <authorList>
            <person name="Chooi Y.-H."/>
        </authorList>
    </citation>
    <scope>NUCLEOTIDE SEQUENCE</scope>
    <source>
        <tissue evidence="13">Seedling</tissue>
    </source>
</reference>
<keyword evidence="7 8" id="KW-0539">Nucleus</keyword>
<reference evidence="12 15" key="3">
    <citation type="submission" date="2020-05" db="EMBL/GenBank/DDBJ databases">
        <title>Vigna angularis (adzuki bean) Var. LongXiaoDou No. 4 denovo assembly.</title>
        <authorList>
            <person name="Xiang H."/>
        </authorList>
    </citation>
    <scope>NUCLEOTIDE SEQUENCE [LARGE SCALE GENOMIC DNA]</scope>
    <source>
        <tissue evidence="12">Leaf</tissue>
    </source>
</reference>
<evidence type="ECO:0000256" key="10">
    <source>
        <dbReference type="SAM" id="MobiDB-lite"/>
    </source>
</evidence>
<reference evidence="14" key="1">
    <citation type="journal article" date="2015" name="Proc. Natl. Acad. Sci. U.S.A.">
        <title>Genome sequencing of adzuki bean (Vigna angularis) provides insight into high starch and low fat accumulation and domestication.</title>
        <authorList>
            <person name="Yang K."/>
            <person name="Tian Z."/>
            <person name="Chen C."/>
            <person name="Luo L."/>
            <person name="Zhao B."/>
            <person name="Wang Z."/>
            <person name="Yu L."/>
            <person name="Li Y."/>
            <person name="Sun Y."/>
            <person name="Li W."/>
            <person name="Chen Y."/>
            <person name="Li Y."/>
            <person name="Zhang Y."/>
            <person name="Ai D."/>
            <person name="Zhao J."/>
            <person name="Shang C."/>
            <person name="Ma Y."/>
            <person name="Wu B."/>
            <person name="Wang M."/>
            <person name="Gao L."/>
            <person name="Sun D."/>
            <person name="Zhang P."/>
            <person name="Guo F."/>
            <person name="Wang W."/>
            <person name="Li Y."/>
            <person name="Wang J."/>
            <person name="Varshney R.K."/>
            <person name="Wang J."/>
            <person name="Ling H.Q."/>
            <person name="Wan P."/>
        </authorList>
    </citation>
    <scope>NUCLEOTIDE SEQUENCE</scope>
    <source>
        <strain evidence="14">cv. Jingnong 6</strain>
    </source>
</reference>
<dbReference type="GO" id="GO:0005634">
    <property type="term" value="C:nucleus"/>
    <property type="evidence" value="ECO:0007669"/>
    <property type="project" value="UniProtKB-SubCell"/>
</dbReference>
<dbReference type="PANTHER" id="PTHR31992:SF313">
    <property type="entry name" value="DOF ZINC FINGER PROTEIN DOF5.7"/>
    <property type="match status" value="1"/>
</dbReference>
<evidence type="ECO:0000313" key="13">
    <source>
        <dbReference type="EMBL" id="KOM31905.1"/>
    </source>
</evidence>
<dbReference type="GO" id="GO:0045893">
    <property type="term" value="P:positive regulation of DNA-templated transcription"/>
    <property type="evidence" value="ECO:0007669"/>
    <property type="project" value="EnsemblPlants"/>
</dbReference>
<feature type="compositionally biased region" description="Low complexity" evidence="10">
    <location>
        <begin position="89"/>
        <end position="98"/>
    </location>
</feature>
<accession>A0A0L9TMW7</accession>
<keyword evidence="1 9" id="KW-0479">Metal-binding</keyword>
<proteinExistence type="predicted"/>
<dbReference type="InterPro" id="IPR045174">
    <property type="entry name" value="Dof"/>
</dbReference>
<dbReference type="Proteomes" id="UP000053144">
    <property type="component" value="Chromosome 1"/>
</dbReference>
<dbReference type="PROSITE" id="PS50884">
    <property type="entry name" value="ZF_DOF_2"/>
    <property type="match status" value="1"/>
</dbReference>
<dbReference type="OMA" id="ASTEWFF"/>
<dbReference type="Proteomes" id="UP000743370">
    <property type="component" value="Unassembled WGS sequence"/>
</dbReference>
<evidence type="ECO:0000313" key="14">
    <source>
        <dbReference type="Proteomes" id="UP000053144"/>
    </source>
</evidence>
<dbReference type="AlphaFoldDB" id="A0A0L9TMW7"/>
<keyword evidence="3 9" id="KW-0862">Zinc</keyword>
<name>A0A0L9TMW7_PHAAN</name>
<evidence type="ECO:0000256" key="1">
    <source>
        <dbReference type="ARBA" id="ARBA00022723"/>
    </source>
</evidence>
<dbReference type="InterPro" id="IPR003851">
    <property type="entry name" value="Znf_Dof"/>
</dbReference>
<dbReference type="GO" id="GO:1902066">
    <property type="term" value="P:regulation of cell wall pectin metabolic process"/>
    <property type="evidence" value="ECO:0007669"/>
    <property type="project" value="EnsemblPlants"/>
</dbReference>
<evidence type="ECO:0000256" key="3">
    <source>
        <dbReference type="ARBA" id="ARBA00022833"/>
    </source>
</evidence>
<evidence type="ECO:0000256" key="7">
    <source>
        <dbReference type="ARBA" id="ARBA00023242"/>
    </source>
</evidence>
<evidence type="ECO:0000256" key="6">
    <source>
        <dbReference type="ARBA" id="ARBA00023163"/>
    </source>
</evidence>
<keyword evidence="4 9" id="KW-0805">Transcription regulation</keyword>
<sequence length="366" mass="39298">MVPPEGMPPTPKDHELTEGRKTTRPPPEQGVKCPRCDSPNTKFCYYNNYSLTQPRHFCKTCRRYWTNGGALRNVPIGGGCRKNKKVKPSSSASSSSSSRLSCDPKDFNFHGLSVPPSVDFNLGGIPFPSRLTTFNTQHHLPTPPTGVFNQFSSFGDVPSSSTSSLSALSAFQLDPPAAVSNPLLGLVPPNPDLWALRRSERASLSDPLNSAMQTLQTMEAMNVHSNLASSIESLSNINQDLHLKLQQQRMATMMFGGDSQKGESSAALNGFGNQKLLQPVSFQNLAISKPENLPAGSSINGGPSGETVTAASTEWFFGNSFPSVSPSTSNGGANVNHISNDANNNNSWTGSLAWGDLQQQPYTALP</sequence>
<feature type="region of interest" description="Disordered" evidence="10">
    <location>
        <begin position="1"/>
        <end position="32"/>
    </location>
</feature>
<evidence type="ECO:0000256" key="2">
    <source>
        <dbReference type="ARBA" id="ARBA00022771"/>
    </source>
</evidence>
<evidence type="ECO:0000256" key="5">
    <source>
        <dbReference type="ARBA" id="ARBA00023125"/>
    </source>
</evidence>
<evidence type="ECO:0000313" key="15">
    <source>
        <dbReference type="Proteomes" id="UP000743370"/>
    </source>
</evidence>
<dbReference type="PANTHER" id="PTHR31992">
    <property type="entry name" value="DOF ZINC FINGER PROTEIN DOF1.4-RELATED"/>
    <property type="match status" value="1"/>
</dbReference>
<organism evidence="13 14">
    <name type="scientific">Phaseolus angularis</name>
    <name type="common">Azuki bean</name>
    <name type="synonym">Vigna angularis</name>
    <dbReference type="NCBI Taxonomy" id="3914"/>
    <lineage>
        <taxon>Eukaryota</taxon>
        <taxon>Viridiplantae</taxon>
        <taxon>Streptophyta</taxon>
        <taxon>Embryophyta</taxon>
        <taxon>Tracheophyta</taxon>
        <taxon>Spermatophyta</taxon>
        <taxon>Magnoliopsida</taxon>
        <taxon>eudicotyledons</taxon>
        <taxon>Gunneridae</taxon>
        <taxon>Pentapetalae</taxon>
        <taxon>rosids</taxon>
        <taxon>fabids</taxon>
        <taxon>Fabales</taxon>
        <taxon>Fabaceae</taxon>
        <taxon>Papilionoideae</taxon>
        <taxon>50 kb inversion clade</taxon>
        <taxon>NPAAA clade</taxon>
        <taxon>indigoferoid/millettioid clade</taxon>
        <taxon>Phaseoleae</taxon>
        <taxon>Vigna</taxon>
    </lineage>
</organism>
<feature type="compositionally biased region" description="Pro residues" evidence="10">
    <location>
        <begin position="1"/>
        <end position="10"/>
    </location>
</feature>
<dbReference type="GO" id="GO:0003700">
    <property type="term" value="F:DNA-binding transcription factor activity"/>
    <property type="evidence" value="ECO:0007669"/>
    <property type="project" value="UniProtKB-UniRule"/>
</dbReference>
<gene>
    <name evidence="12" type="ORF">HKW66_Vig0038940</name>
    <name evidence="13" type="ORF">LR48_Vigan01g146100</name>
</gene>
<dbReference type="Pfam" id="PF02701">
    <property type="entry name" value="Zn_ribbon_Dof"/>
    <property type="match status" value="1"/>
</dbReference>
<keyword evidence="6 9" id="KW-0804">Transcription</keyword>
<dbReference type="PROSITE" id="PS01361">
    <property type="entry name" value="ZF_DOF_1"/>
    <property type="match status" value="1"/>
</dbReference>
<evidence type="ECO:0000313" key="12">
    <source>
        <dbReference type="EMBL" id="KAG2409072.1"/>
    </source>
</evidence>
<dbReference type="STRING" id="3914.A0A0L9TMW7"/>
<protein>
    <recommendedName>
        <fullName evidence="9">Dof zinc finger protein</fullName>
    </recommendedName>
</protein>
<feature type="domain" description="Dof-type" evidence="11">
    <location>
        <begin position="31"/>
        <end position="85"/>
    </location>
</feature>
<dbReference type="GO" id="GO:0010118">
    <property type="term" value="P:stomatal movement"/>
    <property type="evidence" value="ECO:0007669"/>
    <property type="project" value="EnsemblPlants"/>
</dbReference>
<dbReference type="GO" id="GO:0008270">
    <property type="term" value="F:zinc ion binding"/>
    <property type="evidence" value="ECO:0007669"/>
    <property type="project" value="UniProtKB-KW"/>
</dbReference>
<keyword evidence="2 8" id="KW-0863">Zinc-finger</keyword>
<comment type="function">
    <text evidence="9">Transcription factor that binds specifically to a 5'-AA[AG]G-3' consensus core sequence.</text>
</comment>
<dbReference type="GO" id="GO:0010052">
    <property type="term" value="P:guard cell differentiation"/>
    <property type="evidence" value="ECO:0007669"/>
    <property type="project" value="EnsemblPlants"/>
</dbReference>
<dbReference type="EMBL" id="CM003371">
    <property type="protein sequence ID" value="KOM31905.1"/>
    <property type="molecule type" value="Genomic_DNA"/>
</dbReference>
<dbReference type="KEGG" id="var:108337264"/>
<dbReference type="OrthoDB" id="1927254at2759"/>
<feature type="compositionally biased region" description="Basic and acidic residues" evidence="10">
    <location>
        <begin position="11"/>
        <end position="21"/>
    </location>
</feature>
<keyword evidence="5 8" id="KW-0238">DNA-binding</keyword>
<evidence type="ECO:0000256" key="9">
    <source>
        <dbReference type="RuleBase" id="RU369094"/>
    </source>
</evidence>
<evidence type="ECO:0000256" key="8">
    <source>
        <dbReference type="PROSITE-ProRule" id="PRU00071"/>
    </source>
</evidence>